<keyword evidence="3" id="KW-0804">Transcription</keyword>
<accession>A0A6L5R701</accession>
<dbReference type="AlphaFoldDB" id="A0A6L5R701"/>
<dbReference type="GO" id="GO:0000976">
    <property type="term" value="F:transcription cis-regulatory region binding"/>
    <property type="evidence" value="ECO:0007669"/>
    <property type="project" value="TreeGrafter"/>
</dbReference>
<dbReference type="SMART" id="SM00354">
    <property type="entry name" value="HTH_LACI"/>
    <property type="match status" value="1"/>
</dbReference>
<dbReference type="CDD" id="cd01392">
    <property type="entry name" value="HTH_LacI"/>
    <property type="match status" value="1"/>
</dbReference>
<keyword evidence="6" id="KW-1185">Reference proteome</keyword>
<dbReference type="SUPFAM" id="SSF47413">
    <property type="entry name" value="lambda repressor-like DNA-binding domains"/>
    <property type="match status" value="1"/>
</dbReference>
<dbReference type="InterPro" id="IPR028082">
    <property type="entry name" value="Peripla_BP_I"/>
</dbReference>
<dbReference type="Pfam" id="PF00356">
    <property type="entry name" value="LacI"/>
    <property type="match status" value="1"/>
</dbReference>
<keyword evidence="1" id="KW-0805">Transcription regulation</keyword>
<evidence type="ECO:0000313" key="5">
    <source>
        <dbReference type="EMBL" id="MRX45208.1"/>
    </source>
</evidence>
<keyword evidence="2 5" id="KW-0238">DNA-binding</keyword>
<dbReference type="Proteomes" id="UP000476511">
    <property type="component" value="Unassembled WGS sequence"/>
</dbReference>
<gene>
    <name evidence="5" type="ORF">GJR97_15955</name>
</gene>
<dbReference type="PANTHER" id="PTHR30146:SF138">
    <property type="entry name" value="TRANSCRIPTIONAL REGULATORY PROTEIN"/>
    <property type="match status" value="1"/>
</dbReference>
<organism evidence="5 6">
    <name type="scientific">Agromyces kandeliae</name>
    <dbReference type="NCBI Taxonomy" id="2666141"/>
    <lineage>
        <taxon>Bacteria</taxon>
        <taxon>Bacillati</taxon>
        <taxon>Actinomycetota</taxon>
        <taxon>Actinomycetes</taxon>
        <taxon>Micrococcales</taxon>
        <taxon>Microbacteriaceae</taxon>
        <taxon>Agromyces</taxon>
    </lineage>
</organism>
<proteinExistence type="predicted"/>
<dbReference type="InterPro" id="IPR010982">
    <property type="entry name" value="Lambda_DNA-bd_dom_sf"/>
</dbReference>
<evidence type="ECO:0000256" key="1">
    <source>
        <dbReference type="ARBA" id="ARBA00023015"/>
    </source>
</evidence>
<dbReference type="Gene3D" id="3.40.50.2300">
    <property type="match status" value="2"/>
</dbReference>
<dbReference type="CDD" id="cd06267">
    <property type="entry name" value="PBP1_LacI_sugar_binding-like"/>
    <property type="match status" value="1"/>
</dbReference>
<dbReference type="Pfam" id="PF13377">
    <property type="entry name" value="Peripla_BP_3"/>
    <property type="match status" value="1"/>
</dbReference>
<dbReference type="EMBL" id="WKJD01000021">
    <property type="protein sequence ID" value="MRX45208.1"/>
    <property type="molecule type" value="Genomic_DNA"/>
</dbReference>
<dbReference type="RefSeq" id="WP_154347772.1">
    <property type="nucleotide sequence ID" value="NZ_WKJD01000021.1"/>
</dbReference>
<dbReference type="GO" id="GO:0003700">
    <property type="term" value="F:DNA-binding transcription factor activity"/>
    <property type="evidence" value="ECO:0007669"/>
    <property type="project" value="TreeGrafter"/>
</dbReference>
<dbReference type="PANTHER" id="PTHR30146">
    <property type="entry name" value="LACI-RELATED TRANSCRIPTIONAL REPRESSOR"/>
    <property type="match status" value="1"/>
</dbReference>
<dbReference type="InterPro" id="IPR046335">
    <property type="entry name" value="LacI/GalR-like_sensor"/>
</dbReference>
<comment type="caution">
    <text evidence="5">The sequence shown here is derived from an EMBL/GenBank/DDBJ whole genome shotgun (WGS) entry which is preliminary data.</text>
</comment>
<evidence type="ECO:0000259" key="4">
    <source>
        <dbReference type="PROSITE" id="PS50932"/>
    </source>
</evidence>
<evidence type="ECO:0000313" key="6">
    <source>
        <dbReference type="Proteomes" id="UP000476511"/>
    </source>
</evidence>
<evidence type="ECO:0000256" key="2">
    <source>
        <dbReference type="ARBA" id="ARBA00023125"/>
    </source>
</evidence>
<protein>
    <submittedName>
        <fullName evidence="5">LacI family DNA-binding transcriptional regulator</fullName>
    </submittedName>
</protein>
<name>A0A6L5R701_9MICO</name>
<evidence type="ECO:0000256" key="3">
    <source>
        <dbReference type="ARBA" id="ARBA00023163"/>
    </source>
</evidence>
<feature type="domain" description="HTH lacI-type" evidence="4">
    <location>
        <begin position="31"/>
        <end position="85"/>
    </location>
</feature>
<sequence>MVDGRAEEPNSGTDEIPVEMADRIRGRGGNATIYDIAELAKVNPSTVSRALSKPGRISAKTEARIRDAAAQLNFRINPIARALYTGRSRTFALVVADITNPVVFGIVRGAEQEAAAAGYTLVIAESQESGETEAETVERLMPTVDGIVLATTRLGDESIRSIAARRPVVLINRAVAGIDSILPDVDRGVKDLMDHLYGLGHRSVVYLAGPETSWVSARRWEKLLETSESLGVALVEIGPNPPTIQGGRDALRRVLAARPTAVIAFNDLIAIGLMQGAAARGVGIPDELSVAGFDDIFGSELITPSLTTVRSELETAGRRSVRNLLARMEGEERVADPALLATKLIVRESTGPRREA</sequence>
<dbReference type="PROSITE" id="PS50932">
    <property type="entry name" value="HTH_LACI_2"/>
    <property type="match status" value="1"/>
</dbReference>
<dbReference type="SUPFAM" id="SSF53822">
    <property type="entry name" value="Periplasmic binding protein-like I"/>
    <property type="match status" value="1"/>
</dbReference>
<reference evidence="5 6" key="1">
    <citation type="submission" date="2019-11" db="EMBL/GenBank/DDBJ databases">
        <title>Agromyces kandeliae sp. nov., isolated from mangrove soil.</title>
        <authorList>
            <person name="Wang R."/>
        </authorList>
    </citation>
    <scope>NUCLEOTIDE SEQUENCE [LARGE SCALE GENOMIC DNA]</scope>
    <source>
        <strain evidence="5 6">Q22</strain>
    </source>
</reference>
<dbReference type="InterPro" id="IPR000843">
    <property type="entry name" value="HTH_LacI"/>
</dbReference>
<dbReference type="Gene3D" id="1.10.260.40">
    <property type="entry name" value="lambda repressor-like DNA-binding domains"/>
    <property type="match status" value="1"/>
</dbReference>